<dbReference type="OrthoDB" id="6104585at2"/>
<name>A0A7H1J6U9_9GAMM</name>
<feature type="signal peptide" evidence="1">
    <location>
        <begin position="1"/>
        <end position="20"/>
    </location>
</feature>
<gene>
    <name evidence="2" type="ORF">IBG28_00690</name>
</gene>
<reference evidence="2 3" key="1">
    <citation type="submission" date="2020-09" db="EMBL/GenBank/DDBJ databases">
        <title>Complete genome sequence of an Arctic sea ice bacterium Marinomonas arctica BSI20414.</title>
        <authorList>
            <person name="Liao L."/>
            <person name="Chen B."/>
        </authorList>
    </citation>
    <scope>NUCLEOTIDE SEQUENCE [LARGE SCALE GENOMIC DNA]</scope>
    <source>
        <strain evidence="2 3">BSI20414</strain>
    </source>
</reference>
<accession>A0A7H1J6U9</accession>
<sequence length="384" mass="42202">MRFLLLLVFTSLLSACSSNQLNVVDSLTSSAQNDGVGMNPSRWFVKGHPLQTTYVSLNGQLGLKAGQVCVASSYRSPFKTNCLNELGYSPSTKKDTILERKGKLYREYYSAHMTDFDNANKSTDTNPLYRFIKAVSDEKLLSASFVKANINYLSCLIEHSKGMDAGSLSAVDKQNALAACAAENTLKDQALTALNEARLKVDTLAIAPNRMVYNWAENTEWENGVVIQSETNSANMSSKKNASGYTVVNGLVLERYQMSCSELQTLKEREDAKRLKIVTMTLAAEELYYNANEETSLSLNAAFSFTDDGLKMLKAVLNQDPKDLKLDIQTTINTSSSIASKGYLTAPVITLTKYDNIIPSNQDTFKPGLTYYAVLSDVGTLACD</sequence>
<dbReference type="Proteomes" id="UP000516370">
    <property type="component" value="Chromosome"/>
</dbReference>
<evidence type="ECO:0000313" key="2">
    <source>
        <dbReference type="EMBL" id="QNT06215.1"/>
    </source>
</evidence>
<dbReference type="RefSeq" id="WP_111605659.1">
    <property type="nucleotide sequence ID" value="NZ_BMLJ01000002.1"/>
</dbReference>
<evidence type="ECO:0000313" key="3">
    <source>
        <dbReference type="Proteomes" id="UP000516370"/>
    </source>
</evidence>
<dbReference type="PROSITE" id="PS51257">
    <property type="entry name" value="PROKAR_LIPOPROTEIN"/>
    <property type="match status" value="1"/>
</dbReference>
<protein>
    <submittedName>
        <fullName evidence="2">Uncharacterized protein</fullName>
    </submittedName>
</protein>
<dbReference type="KEGG" id="mard:IBG28_00690"/>
<keyword evidence="3" id="KW-1185">Reference proteome</keyword>
<proteinExistence type="predicted"/>
<feature type="chain" id="PRO_5028975392" evidence="1">
    <location>
        <begin position="21"/>
        <end position="384"/>
    </location>
</feature>
<dbReference type="AlphaFoldDB" id="A0A7H1J6U9"/>
<keyword evidence="1" id="KW-0732">Signal</keyword>
<dbReference type="EMBL" id="CP061081">
    <property type="protein sequence ID" value="QNT06215.1"/>
    <property type="molecule type" value="Genomic_DNA"/>
</dbReference>
<evidence type="ECO:0000256" key="1">
    <source>
        <dbReference type="SAM" id="SignalP"/>
    </source>
</evidence>
<organism evidence="2 3">
    <name type="scientific">Marinomonas arctica</name>
    <dbReference type="NCBI Taxonomy" id="383750"/>
    <lineage>
        <taxon>Bacteria</taxon>
        <taxon>Pseudomonadati</taxon>
        <taxon>Pseudomonadota</taxon>
        <taxon>Gammaproteobacteria</taxon>
        <taxon>Oceanospirillales</taxon>
        <taxon>Oceanospirillaceae</taxon>
        <taxon>Marinomonas</taxon>
    </lineage>
</organism>